<dbReference type="Proteomes" id="UP000197138">
    <property type="component" value="Unassembled WGS sequence"/>
</dbReference>
<dbReference type="EMBL" id="PGOL01004129">
    <property type="protein sequence ID" value="PKI38370.1"/>
    <property type="molecule type" value="Genomic_DNA"/>
</dbReference>
<evidence type="ECO:0000313" key="5">
    <source>
        <dbReference type="Proteomes" id="UP000233551"/>
    </source>
</evidence>
<reference evidence="3 5" key="3">
    <citation type="submission" date="2017-11" db="EMBL/GenBank/DDBJ databases">
        <title>De-novo sequencing of pomegranate (Punica granatum L.) genome.</title>
        <authorList>
            <person name="Akparov Z."/>
            <person name="Amiraslanov A."/>
            <person name="Hajiyeva S."/>
            <person name="Abbasov M."/>
            <person name="Kaur K."/>
            <person name="Hamwieh A."/>
            <person name="Solovyev V."/>
            <person name="Salamov A."/>
            <person name="Braich B."/>
            <person name="Kosarev P."/>
            <person name="Mahmoud A."/>
            <person name="Hajiyev E."/>
            <person name="Babayeva S."/>
            <person name="Izzatullayeva V."/>
            <person name="Mammadov A."/>
            <person name="Mammadov A."/>
            <person name="Sharifova S."/>
            <person name="Ojaghi J."/>
            <person name="Eynullazada K."/>
            <person name="Bayramov B."/>
            <person name="Abdulazimova A."/>
            <person name="Shahmuradov I."/>
        </authorList>
    </citation>
    <scope>NUCLEOTIDE SEQUENCE [LARGE SCALE GENOMIC DNA]</scope>
    <source>
        <strain evidence="3">AG2017</strain>
        <strain evidence="5">cv. AG2017</strain>
        <tissue evidence="3">Leaf</tissue>
    </source>
</reference>
<feature type="region of interest" description="Disordered" evidence="1">
    <location>
        <begin position="41"/>
        <end position="84"/>
    </location>
</feature>
<comment type="caution">
    <text evidence="2">The sequence shown here is derived from an EMBL/GenBank/DDBJ whole genome shotgun (WGS) entry which is preliminary data.</text>
</comment>
<evidence type="ECO:0000313" key="3">
    <source>
        <dbReference type="EMBL" id="PKI38370.1"/>
    </source>
</evidence>
<dbReference type="Proteomes" id="UP000233551">
    <property type="component" value="Unassembled WGS sequence"/>
</dbReference>
<protein>
    <submittedName>
        <fullName evidence="2">Uncharacterized protein</fullName>
    </submittedName>
</protein>
<reference evidence="4" key="1">
    <citation type="journal article" date="2017" name="Plant J.">
        <title>The pomegranate (Punica granatum L.) genome and the genomics of punicalagin biosynthesis.</title>
        <authorList>
            <person name="Qin G."/>
            <person name="Xu C."/>
            <person name="Ming R."/>
            <person name="Tang H."/>
            <person name="Guyot R."/>
            <person name="Kramer E.M."/>
            <person name="Hu Y."/>
            <person name="Yi X."/>
            <person name="Qi Y."/>
            <person name="Xu X."/>
            <person name="Gao Z."/>
            <person name="Pan H."/>
            <person name="Jian J."/>
            <person name="Tian Y."/>
            <person name="Yue Z."/>
            <person name="Xu Y."/>
        </authorList>
    </citation>
    <scope>NUCLEOTIDE SEQUENCE [LARGE SCALE GENOMIC DNA]</scope>
    <source>
        <strain evidence="4">cv. Dabenzi</strain>
    </source>
</reference>
<sequence>MLISVFQDQSELHLYYEHDHIDNLIELIEEEIKELEKIEAQRKESEAAQKKKQEEFQMREQEVAHAREQERAKGMASECFTDDDIGEALEVTDLDEEDDDIHPEQSIEIGASRVDNANVGEVRVRNKIACCDTQEEENVWKEEED</sequence>
<gene>
    <name evidence="2" type="ORF">CDL15_Pgr016822</name>
    <name evidence="3" type="ORF">CRG98_041240</name>
</gene>
<name>A0A218WX31_PUNGR</name>
<accession>A0A218WX31</accession>
<feature type="compositionally biased region" description="Basic and acidic residues" evidence="1">
    <location>
        <begin position="41"/>
        <end position="73"/>
    </location>
</feature>
<reference evidence="2" key="2">
    <citation type="submission" date="2017-06" db="EMBL/GenBank/DDBJ databases">
        <title>The pomegranate genome and the genomics of punicalagin biosynthesis.</title>
        <authorList>
            <person name="Xu C."/>
        </authorList>
    </citation>
    <scope>NUCLEOTIDE SEQUENCE [LARGE SCALE GENOMIC DNA]</scope>
    <source>
        <tissue evidence="2">Fresh leaf</tissue>
    </source>
</reference>
<keyword evidence="5" id="KW-1185">Reference proteome</keyword>
<dbReference type="AlphaFoldDB" id="A0A218WX31"/>
<evidence type="ECO:0000313" key="2">
    <source>
        <dbReference type="EMBL" id="OWM77425.1"/>
    </source>
</evidence>
<proteinExistence type="predicted"/>
<evidence type="ECO:0000256" key="1">
    <source>
        <dbReference type="SAM" id="MobiDB-lite"/>
    </source>
</evidence>
<evidence type="ECO:0000313" key="4">
    <source>
        <dbReference type="Proteomes" id="UP000197138"/>
    </source>
</evidence>
<organism evidence="2 4">
    <name type="scientific">Punica granatum</name>
    <name type="common">Pomegranate</name>
    <dbReference type="NCBI Taxonomy" id="22663"/>
    <lineage>
        <taxon>Eukaryota</taxon>
        <taxon>Viridiplantae</taxon>
        <taxon>Streptophyta</taxon>
        <taxon>Embryophyta</taxon>
        <taxon>Tracheophyta</taxon>
        <taxon>Spermatophyta</taxon>
        <taxon>Magnoliopsida</taxon>
        <taxon>eudicotyledons</taxon>
        <taxon>Gunneridae</taxon>
        <taxon>Pentapetalae</taxon>
        <taxon>rosids</taxon>
        <taxon>malvids</taxon>
        <taxon>Myrtales</taxon>
        <taxon>Lythraceae</taxon>
        <taxon>Punica</taxon>
    </lineage>
</organism>
<dbReference type="EMBL" id="MTKT01002534">
    <property type="protein sequence ID" value="OWM77425.1"/>
    <property type="molecule type" value="Genomic_DNA"/>
</dbReference>